<feature type="compositionally biased region" description="Polar residues" evidence="1">
    <location>
        <begin position="112"/>
        <end position="129"/>
    </location>
</feature>
<proteinExistence type="predicted"/>
<evidence type="ECO:0000256" key="1">
    <source>
        <dbReference type="SAM" id="MobiDB-lite"/>
    </source>
</evidence>
<sequence>MLVSMKPPQSYRRLFLFLLANKFATSTTRYIVPIPESMVMLETRRELNEMAEQYPMSTVGTRNGGWYMLDHDGTVLAVASDSVCAELDASVEEAIRLYGLLPELDSEVSETVAPQSRQQPGSELSNSCSHPRCFASSACWTHSGCYVCEWNLNICI</sequence>
<keyword evidence="3" id="KW-1185">Reference proteome</keyword>
<evidence type="ECO:0000313" key="2">
    <source>
        <dbReference type="EMBL" id="CRL22484.1"/>
    </source>
</evidence>
<organism evidence="2 3">
    <name type="scientific">Penicillium camemberti (strain FM 013)</name>
    <dbReference type="NCBI Taxonomy" id="1429867"/>
    <lineage>
        <taxon>Eukaryota</taxon>
        <taxon>Fungi</taxon>
        <taxon>Dikarya</taxon>
        <taxon>Ascomycota</taxon>
        <taxon>Pezizomycotina</taxon>
        <taxon>Eurotiomycetes</taxon>
        <taxon>Eurotiomycetidae</taxon>
        <taxon>Eurotiales</taxon>
        <taxon>Aspergillaceae</taxon>
        <taxon>Penicillium</taxon>
    </lineage>
</organism>
<dbReference type="Proteomes" id="UP000053732">
    <property type="component" value="Unassembled WGS sequence"/>
</dbReference>
<dbReference type="EMBL" id="HG793140">
    <property type="protein sequence ID" value="CRL22484.1"/>
    <property type="molecule type" value="Genomic_DNA"/>
</dbReference>
<accession>A0A0G4P894</accession>
<dbReference type="AlphaFoldDB" id="A0A0G4P894"/>
<evidence type="ECO:0000313" key="3">
    <source>
        <dbReference type="Proteomes" id="UP000053732"/>
    </source>
</evidence>
<gene>
    <name evidence="2" type="ORF">PCAMFM013_S007g000465</name>
</gene>
<protein>
    <submittedName>
        <fullName evidence="2">Str. FM013</fullName>
    </submittedName>
</protein>
<name>A0A0G4P894_PENC3</name>
<feature type="region of interest" description="Disordered" evidence="1">
    <location>
        <begin position="109"/>
        <end position="130"/>
    </location>
</feature>
<reference evidence="2 3" key="1">
    <citation type="journal article" date="2014" name="Nat. Commun.">
        <title>Multiple recent horizontal transfers of a large genomic region in cheese making fungi.</title>
        <authorList>
            <person name="Cheeseman K."/>
            <person name="Ropars J."/>
            <person name="Renault P."/>
            <person name="Dupont J."/>
            <person name="Gouzy J."/>
            <person name="Branca A."/>
            <person name="Abraham A.L."/>
            <person name="Ceppi M."/>
            <person name="Conseiller E."/>
            <person name="Debuchy R."/>
            <person name="Malagnac F."/>
            <person name="Goarin A."/>
            <person name="Silar P."/>
            <person name="Lacoste S."/>
            <person name="Sallet E."/>
            <person name="Bensimon A."/>
            <person name="Giraud T."/>
            <person name="Brygoo Y."/>
        </authorList>
    </citation>
    <scope>NUCLEOTIDE SEQUENCE [LARGE SCALE GENOMIC DNA]</scope>
    <source>
        <strain evidence="3">FM 013</strain>
    </source>
</reference>